<evidence type="ECO:0000313" key="1">
    <source>
        <dbReference type="EMBL" id="PSJ96742.1"/>
    </source>
</evidence>
<keyword evidence="2" id="KW-1185">Reference proteome</keyword>
<dbReference type="OrthoDB" id="80999at2"/>
<organism evidence="1 2">
    <name type="scientific">Brevibacillus fortis</name>
    <dbReference type="NCBI Taxonomy" id="2126352"/>
    <lineage>
        <taxon>Bacteria</taxon>
        <taxon>Bacillati</taxon>
        <taxon>Bacillota</taxon>
        <taxon>Bacilli</taxon>
        <taxon>Bacillales</taxon>
        <taxon>Paenibacillaceae</taxon>
        <taxon>Brevibacillus</taxon>
    </lineage>
</organism>
<accession>A0A2P7VC43</accession>
<dbReference type="EMBL" id="PXZM01000014">
    <property type="protein sequence ID" value="PSJ96742.1"/>
    <property type="molecule type" value="Genomic_DNA"/>
</dbReference>
<gene>
    <name evidence="1" type="ORF">C7R93_11225</name>
</gene>
<sequence length="158" mass="19011">MKNWVPLSDEQYRLVWGKFYKDFNFKPSIHSSDWPSYRLPIPFVSFDITEYTDDDIDDLEEKCITNFRAVTESDKYIYALDWQHQSYLYNPHLENGNASGRIGFYPDGDYYFFLNKDFKWGYLGHPWEQSISIFGEELIHQFEMNRPTIFGKIVRSNR</sequence>
<evidence type="ECO:0000313" key="2">
    <source>
        <dbReference type="Proteomes" id="UP000240419"/>
    </source>
</evidence>
<dbReference type="Pfam" id="PF10898">
    <property type="entry name" value="DUF2716"/>
    <property type="match status" value="1"/>
</dbReference>
<dbReference type="AlphaFoldDB" id="A0A2P7VC43"/>
<proteinExistence type="predicted"/>
<comment type="caution">
    <text evidence="1">The sequence shown here is derived from an EMBL/GenBank/DDBJ whole genome shotgun (WGS) entry which is preliminary data.</text>
</comment>
<dbReference type="InterPro" id="IPR020323">
    <property type="entry name" value="DUF2716"/>
</dbReference>
<dbReference type="RefSeq" id="WP_106838876.1">
    <property type="nucleotide sequence ID" value="NZ_JBCNIW010000002.1"/>
</dbReference>
<dbReference type="Proteomes" id="UP000240419">
    <property type="component" value="Unassembled WGS sequence"/>
</dbReference>
<name>A0A2P7VC43_9BACL</name>
<reference evidence="1 2" key="1">
    <citation type="submission" date="2018-03" db="EMBL/GenBank/DDBJ databases">
        <title>Brevisbacillus phylogenomics.</title>
        <authorList>
            <person name="Dunlap C."/>
        </authorList>
    </citation>
    <scope>NUCLEOTIDE SEQUENCE [LARGE SCALE GENOMIC DNA]</scope>
    <source>
        <strain evidence="1 2">NRRL NRS-1210</strain>
    </source>
</reference>
<protein>
    <submittedName>
        <fullName evidence="1">Sugar epimerase</fullName>
    </submittedName>
</protein>